<dbReference type="AlphaFoldDB" id="A0A9P8EX93"/>
<dbReference type="Proteomes" id="UP000779574">
    <property type="component" value="Unassembled WGS sequence"/>
</dbReference>
<sequence>MSNSQINSNMTWHIELDTAIYLYRAEMFEECIVDIGTVFRDNTPLYLRLRYYMLFLACCLDDWYEAEDMRFHAETTYTSWCPSDFTSSFHEAEEEDDTTTSEEEEEENAAAVDGRGDTGTEKEEGIFTADAEKMKGIVAVVQAEEDTTATITDGEVATFTLGPEQEKDDGSARAGAESRKKVASGSGRHGQGYTPPNCRYTC</sequence>
<name>A0A9P8EX93_AURME</name>
<feature type="compositionally biased region" description="Basic and acidic residues" evidence="1">
    <location>
        <begin position="164"/>
        <end position="180"/>
    </location>
</feature>
<organism evidence="2 3">
    <name type="scientific">Aureobasidium melanogenum</name>
    <name type="common">Aureobasidium pullulans var. melanogenum</name>
    <dbReference type="NCBI Taxonomy" id="46634"/>
    <lineage>
        <taxon>Eukaryota</taxon>
        <taxon>Fungi</taxon>
        <taxon>Dikarya</taxon>
        <taxon>Ascomycota</taxon>
        <taxon>Pezizomycotina</taxon>
        <taxon>Dothideomycetes</taxon>
        <taxon>Dothideomycetidae</taxon>
        <taxon>Dothideales</taxon>
        <taxon>Saccotheciaceae</taxon>
        <taxon>Aureobasidium</taxon>
    </lineage>
</organism>
<evidence type="ECO:0000313" key="3">
    <source>
        <dbReference type="Proteomes" id="UP000779574"/>
    </source>
</evidence>
<feature type="non-terminal residue" evidence="2">
    <location>
        <position position="1"/>
    </location>
</feature>
<proteinExistence type="predicted"/>
<protein>
    <submittedName>
        <fullName evidence="2">Uncharacterized protein</fullName>
    </submittedName>
</protein>
<accession>A0A9P8EX93</accession>
<feature type="compositionally biased region" description="Acidic residues" evidence="1">
    <location>
        <begin position="92"/>
        <end position="108"/>
    </location>
</feature>
<dbReference type="EMBL" id="JAHFXF010000002">
    <property type="protein sequence ID" value="KAG9701264.1"/>
    <property type="molecule type" value="Genomic_DNA"/>
</dbReference>
<feature type="region of interest" description="Disordered" evidence="1">
    <location>
        <begin position="89"/>
        <end position="121"/>
    </location>
</feature>
<comment type="caution">
    <text evidence="2">The sequence shown here is derived from an EMBL/GenBank/DDBJ whole genome shotgun (WGS) entry which is preliminary data.</text>
</comment>
<evidence type="ECO:0000313" key="2">
    <source>
        <dbReference type="EMBL" id="KAG9701264.1"/>
    </source>
</evidence>
<feature type="region of interest" description="Disordered" evidence="1">
    <location>
        <begin position="158"/>
        <end position="202"/>
    </location>
</feature>
<reference evidence="2" key="2">
    <citation type="submission" date="2021-08" db="EMBL/GenBank/DDBJ databases">
        <authorList>
            <person name="Gostincar C."/>
            <person name="Sun X."/>
            <person name="Song Z."/>
            <person name="Gunde-Cimerman N."/>
        </authorList>
    </citation>
    <scope>NUCLEOTIDE SEQUENCE</scope>
    <source>
        <strain evidence="2">EXF-9911</strain>
    </source>
</reference>
<evidence type="ECO:0000256" key="1">
    <source>
        <dbReference type="SAM" id="MobiDB-lite"/>
    </source>
</evidence>
<reference evidence="2" key="1">
    <citation type="journal article" date="2021" name="J Fungi (Basel)">
        <title>Virulence traits and population genomics of the black yeast Aureobasidium melanogenum.</title>
        <authorList>
            <person name="Cernosa A."/>
            <person name="Sun X."/>
            <person name="Gostincar C."/>
            <person name="Fang C."/>
            <person name="Gunde-Cimerman N."/>
            <person name="Song Z."/>
        </authorList>
    </citation>
    <scope>NUCLEOTIDE SEQUENCE</scope>
    <source>
        <strain evidence="2">EXF-9911</strain>
    </source>
</reference>
<gene>
    <name evidence="2" type="ORF">KCU76_g142</name>
</gene>